<sequence>MYIIVLMLIILILFIGYKLHDRYLYFLWKQKIKDKHDYDEDSLRRMLNQIAHNAFIFSGPELPYGRAKWFLESEKAFKGTFNPDFVEFFGFSPIRNLVEIDFREFGMLLTQDGIYFSEQYISERHLNKKNQKYAVEALFIPFSGLWNVKYNPTAKKIQFLYKDFSTKTIFPKSELVDKSFLIEDLNNLINTGYTNDLTTGYSNDKNISKIDDAFNKLNQELLLANSIKTGSLGGINTIAKSHYHNETLNGIANSPQGHGFAAEYANNISDKIRNPFKNVTRVGQDNLKNGADRVVGNIKIQTKYCSSGRNSVNAAFDKKELGGMYRYKGMQLEVPKDQYNDATAVMKQKIRDGKVAGHSNPNDAYSIIRKGHVTWKEAHLIAKGGNVVSLKYDALDGVIQTLPYASIGFVITFAQAKWSGASNEEAAKLAGKQGIKTLLVGTATFAGSQQISKIYSSYMLKRNGSKAIGDAAKKKIVAENIAKNATRVISFAIIIGPDIFNTLTGRISKEQLLKNSVVAGSGFASGAVGGALGSVVPVVGTAIGSIIGGIVGTVASKKILDKFIEDDHVEMFAELKEEYIDLVMSINLSEEEFNKIQELIFDKKLESKLKTMFQQKDSIGSRNYARQEIVENSILHVIKEREIITNNDILVGLDEVQVKFQ</sequence>
<proteinExistence type="predicted"/>
<dbReference type="Proteomes" id="UP001180515">
    <property type="component" value="Unassembled WGS sequence"/>
</dbReference>
<dbReference type="AlphaFoldDB" id="A0AAE4HYT8"/>
<comment type="caution">
    <text evidence="1">The sequence shown here is derived from an EMBL/GenBank/DDBJ whole genome shotgun (WGS) entry which is preliminary data.</text>
</comment>
<evidence type="ECO:0000313" key="1">
    <source>
        <dbReference type="EMBL" id="MDT2732789.1"/>
    </source>
</evidence>
<dbReference type="EMBL" id="JARQAG010000036">
    <property type="protein sequence ID" value="MDT2732789.1"/>
    <property type="molecule type" value="Genomic_DNA"/>
</dbReference>
<reference evidence="1" key="1">
    <citation type="submission" date="2023-03" db="EMBL/GenBank/DDBJ databases">
        <authorList>
            <person name="Shen W."/>
            <person name="Cai J."/>
        </authorList>
    </citation>
    <scope>NUCLEOTIDE SEQUENCE</scope>
    <source>
        <strain evidence="1">P82-2</strain>
    </source>
</reference>
<name>A0AAE4HYT8_9STRE</name>
<accession>A0AAE4HYT8</accession>
<evidence type="ECO:0000313" key="2">
    <source>
        <dbReference type="Proteomes" id="UP001180515"/>
    </source>
</evidence>
<gene>
    <name evidence="1" type="ORF">P7G31_11320</name>
</gene>
<organism evidence="1 2">
    <name type="scientific">Streptococcus parauberis</name>
    <dbReference type="NCBI Taxonomy" id="1348"/>
    <lineage>
        <taxon>Bacteria</taxon>
        <taxon>Bacillati</taxon>
        <taxon>Bacillota</taxon>
        <taxon>Bacilli</taxon>
        <taxon>Lactobacillales</taxon>
        <taxon>Streptococcaceae</taxon>
        <taxon>Streptococcus</taxon>
    </lineage>
</organism>
<protein>
    <submittedName>
        <fullName evidence="1">N-acetylmuramoyl-L-alanine amidase family protein</fullName>
    </submittedName>
</protein>